<dbReference type="InterPro" id="IPR021109">
    <property type="entry name" value="Peptidase_aspartic_dom_sf"/>
</dbReference>
<dbReference type="Proteomes" id="UP001085076">
    <property type="component" value="Miscellaneous, Linkage group lg05"/>
</dbReference>
<reference evidence="1" key="2">
    <citation type="journal article" date="2022" name="Hortic Res">
        <title>The genome of Dioscorea zingiberensis sheds light on the biosynthesis, origin and evolution of the medicinally important diosgenin saponins.</title>
        <authorList>
            <person name="Li Y."/>
            <person name="Tan C."/>
            <person name="Li Z."/>
            <person name="Guo J."/>
            <person name="Li S."/>
            <person name="Chen X."/>
            <person name="Wang C."/>
            <person name="Dai X."/>
            <person name="Yang H."/>
            <person name="Song W."/>
            <person name="Hou L."/>
            <person name="Xu J."/>
            <person name="Tong Z."/>
            <person name="Xu A."/>
            <person name="Yuan X."/>
            <person name="Wang W."/>
            <person name="Yang Q."/>
            <person name="Chen L."/>
            <person name="Sun Z."/>
            <person name="Wang K."/>
            <person name="Pan B."/>
            <person name="Chen J."/>
            <person name="Bao Y."/>
            <person name="Liu F."/>
            <person name="Qi X."/>
            <person name="Gang D.R."/>
            <person name="Wen J."/>
            <person name="Li J."/>
        </authorList>
    </citation>
    <scope>NUCLEOTIDE SEQUENCE</scope>
    <source>
        <strain evidence="1">Dzin_1.0</strain>
    </source>
</reference>
<dbReference type="AlphaFoldDB" id="A0A9D5CDV8"/>
<dbReference type="Gene3D" id="2.40.70.10">
    <property type="entry name" value="Acid Proteases"/>
    <property type="match status" value="1"/>
</dbReference>
<keyword evidence="2" id="KW-1185">Reference proteome</keyword>
<gene>
    <name evidence="1" type="ORF">J5N97_018887</name>
</gene>
<dbReference type="SUPFAM" id="SSF50630">
    <property type="entry name" value="Acid proteases"/>
    <property type="match status" value="1"/>
</dbReference>
<evidence type="ECO:0000313" key="1">
    <source>
        <dbReference type="EMBL" id="KAJ0970928.1"/>
    </source>
</evidence>
<evidence type="ECO:0000313" key="2">
    <source>
        <dbReference type="Proteomes" id="UP001085076"/>
    </source>
</evidence>
<reference evidence="1" key="1">
    <citation type="submission" date="2021-03" db="EMBL/GenBank/DDBJ databases">
        <authorList>
            <person name="Li Z."/>
            <person name="Yang C."/>
        </authorList>
    </citation>
    <scope>NUCLEOTIDE SEQUENCE</scope>
    <source>
        <strain evidence="1">Dzin_1.0</strain>
        <tissue evidence="1">Leaf</tissue>
    </source>
</reference>
<protein>
    <submittedName>
        <fullName evidence="1">Uncharacterized protein</fullName>
    </submittedName>
</protein>
<sequence length="279" mass="30347">MKRSGKFCAYHQAKGHTTEDCVHLKDAIEDLVRSKKLDQFLQQEPTPKANAAPQPVAPSGAVPLHFIAGGPGCGGESSSSRKNYARMVGAVHEEPPQKRTRPPEPITFSNEDLRGVSQPHDDALVIAVKVGIFIMYRVLVDTGSSVDIIFWDAFERMKIGPENLKPTKSPLMGFNGSPLQPEGVITLPVTLGDPPREVSSMIQFLVVRCPSSYNAIMGRPSLNTFGAVPSTYHMMLKFPTEHGCGEIKGDQAASRQCYVNHLKGRGGAIQRTAQALTLE</sequence>
<dbReference type="OrthoDB" id="1937476at2759"/>
<name>A0A9D5CDV8_9LILI</name>
<accession>A0A9D5CDV8</accession>
<organism evidence="1 2">
    <name type="scientific">Dioscorea zingiberensis</name>
    <dbReference type="NCBI Taxonomy" id="325984"/>
    <lineage>
        <taxon>Eukaryota</taxon>
        <taxon>Viridiplantae</taxon>
        <taxon>Streptophyta</taxon>
        <taxon>Embryophyta</taxon>
        <taxon>Tracheophyta</taxon>
        <taxon>Spermatophyta</taxon>
        <taxon>Magnoliopsida</taxon>
        <taxon>Liliopsida</taxon>
        <taxon>Dioscoreales</taxon>
        <taxon>Dioscoreaceae</taxon>
        <taxon>Dioscorea</taxon>
    </lineage>
</organism>
<dbReference type="EMBL" id="JAGGNH010000005">
    <property type="protein sequence ID" value="KAJ0970928.1"/>
    <property type="molecule type" value="Genomic_DNA"/>
</dbReference>
<dbReference type="PANTHER" id="PTHR33240:SF15">
    <property type="entry name" value="GAG-PRO-LIKE PROTEIN"/>
    <property type="match status" value="1"/>
</dbReference>
<comment type="caution">
    <text evidence="1">The sequence shown here is derived from an EMBL/GenBank/DDBJ whole genome shotgun (WGS) entry which is preliminary data.</text>
</comment>
<dbReference type="CDD" id="cd00303">
    <property type="entry name" value="retropepsin_like"/>
    <property type="match status" value="1"/>
</dbReference>
<dbReference type="PANTHER" id="PTHR33240">
    <property type="entry name" value="OS08G0508500 PROTEIN"/>
    <property type="match status" value="1"/>
</dbReference>
<proteinExistence type="predicted"/>